<sequence>MSPVVGRSSGHRAVSAFGSLGAVTEQGLTEAADLKAAAGAG</sequence>
<comment type="caution">
    <text evidence="1">The sequence shown here is derived from an EMBL/GenBank/DDBJ whole genome shotgun (WGS) entry which is preliminary data.</text>
</comment>
<dbReference type="EMBL" id="JACHNC010000001">
    <property type="protein sequence ID" value="MBB4751860.1"/>
    <property type="molecule type" value="Genomic_DNA"/>
</dbReference>
<reference evidence="1 2" key="1">
    <citation type="submission" date="2020-08" db="EMBL/GenBank/DDBJ databases">
        <title>Sequencing the genomes of 1000 actinobacteria strains.</title>
        <authorList>
            <person name="Klenk H.-P."/>
        </authorList>
    </citation>
    <scope>NUCLEOTIDE SEQUENCE [LARGE SCALE GENOMIC DNA]</scope>
    <source>
        <strain evidence="1 2">DSM 43150</strain>
    </source>
</reference>
<dbReference type="RefSeq" id="WP_262479374.1">
    <property type="nucleotide sequence ID" value="NZ_BOMP01000169.1"/>
</dbReference>
<accession>A0A7W7MJA8</accession>
<protein>
    <submittedName>
        <fullName evidence="1">Uncharacterized protein</fullName>
    </submittedName>
</protein>
<dbReference type="Proteomes" id="UP000590511">
    <property type="component" value="Unassembled WGS sequence"/>
</dbReference>
<gene>
    <name evidence="1" type="ORF">BJ964_006021</name>
</gene>
<dbReference type="AlphaFoldDB" id="A0A7W7MJA8"/>
<proteinExistence type="predicted"/>
<name>A0A7W7MJA8_9ACTN</name>
<organism evidence="1 2">
    <name type="scientific">Actinoplanes lobatus</name>
    <dbReference type="NCBI Taxonomy" id="113568"/>
    <lineage>
        <taxon>Bacteria</taxon>
        <taxon>Bacillati</taxon>
        <taxon>Actinomycetota</taxon>
        <taxon>Actinomycetes</taxon>
        <taxon>Micromonosporales</taxon>
        <taxon>Micromonosporaceae</taxon>
        <taxon>Actinoplanes</taxon>
    </lineage>
</organism>
<evidence type="ECO:0000313" key="2">
    <source>
        <dbReference type="Proteomes" id="UP000590511"/>
    </source>
</evidence>
<evidence type="ECO:0000313" key="1">
    <source>
        <dbReference type="EMBL" id="MBB4751860.1"/>
    </source>
</evidence>